<comment type="subunit">
    <text evidence="10">Component of the MCM2-7 complex.</text>
</comment>
<accession>C5LQT9</accession>
<dbReference type="InterPro" id="IPR031327">
    <property type="entry name" value="MCM"/>
</dbReference>
<dbReference type="OrthoDB" id="10036721at2759"/>
<dbReference type="InterPro" id="IPR008048">
    <property type="entry name" value="MCM5"/>
</dbReference>
<evidence type="ECO:0000313" key="12">
    <source>
        <dbReference type="EMBL" id="EER00824.1"/>
    </source>
</evidence>
<evidence type="ECO:0000256" key="9">
    <source>
        <dbReference type="RuleBase" id="RU004070"/>
    </source>
</evidence>
<dbReference type="SMART" id="SM00350">
    <property type="entry name" value="MCM"/>
    <property type="match status" value="1"/>
</dbReference>
<comment type="function">
    <text evidence="10">Acts as component of the MCM2-7 complex (MCM complex) which is the replicative helicase essential for 'once per cell cycle' DNA replication initiation and elongation in eukaryotic cells. The active ATPase sites in the MCM2-7 ring are formed through the interaction surfaces of two neighboring subunits such that a critical structure of a conserved arginine finger motif is provided in trans relative to the ATP-binding site of the Walker A box of the adjacent subunit. The six ATPase active sites, however, are likely to contribute differentially to the complex helicase activity.</text>
</comment>
<feature type="domain" description="MCM C-terminal AAA(+) ATPase" evidence="11">
    <location>
        <begin position="349"/>
        <end position="559"/>
    </location>
</feature>
<dbReference type="InterPro" id="IPR041562">
    <property type="entry name" value="MCM_lid"/>
</dbReference>
<dbReference type="GO" id="GO:0005524">
    <property type="term" value="F:ATP binding"/>
    <property type="evidence" value="ECO:0007669"/>
    <property type="project" value="UniProtKB-UniRule"/>
</dbReference>
<dbReference type="InterPro" id="IPR001208">
    <property type="entry name" value="MCM_dom"/>
</dbReference>
<dbReference type="Pfam" id="PF00493">
    <property type="entry name" value="MCM"/>
    <property type="match status" value="1"/>
</dbReference>
<dbReference type="Gene3D" id="2.40.50.140">
    <property type="entry name" value="Nucleic acid-binding proteins"/>
    <property type="match status" value="1"/>
</dbReference>
<keyword evidence="3 9" id="KW-0547">Nucleotide-binding</keyword>
<evidence type="ECO:0000256" key="6">
    <source>
        <dbReference type="ARBA" id="ARBA00022840"/>
    </source>
</evidence>
<dbReference type="RefSeq" id="XP_002768106.1">
    <property type="nucleotide sequence ID" value="XM_002768060.1"/>
</dbReference>
<dbReference type="GO" id="GO:0003688">
    <property type="term" value="F:DNA replication origin binding"/>
    <property type="evidence" value="ECO:0007669"/>
    <property type="project" value="UniProtKB-UniRule"/>
</dbReference>
<dbReference type="EC" id="3.6.4.12" evidence="10"/>
<evidence type="ECO:0000256" key="2">
    <source>
        <dbReference type="ARBA" id="ARBA00022705"/>
    </source>
</evidence>
<dbReference type="GO" id="GO:0016887">
    <property type="term" value="F:ATP hydrolysis activity"/>
    <property type="evidence" value="ECO:0007669"/>
    <property type="project" value="RHEA"/>
</dbReference>
<dbReference type="PROSITE" id="PS50051">
    <property type="entry name" value="MCM_2"/>
    <property type="match status" value="1"/>
</dbReference>
<comment type="similarity">
    <text evidence="9">Belongs to the MCM family.</text>
</comment>
<dbReference type="PRINTS" id="PR01661">
    <property type="entry name" value="MCMPROTEIN5"/>
</dbReference>
<dbReference type="GO" id="GO:0042555">
    <property type="term" value="C:MCM complex"/>
    <property type="evidence" value="ECO:0007669"/>
    <property type="project" value="UniProtKB-UniRule"/>
</dbReference>
<dbReference type="OMA" id="ITYCKTR"/>
<evidence type="ECO:0000256" key="4">
    <source>
        <dbReference type="ARBA" id="ARBA00022801"/>
    </source>
</evidence>
<evidence type="ECO:0000313" key="13">
    <source>
        <dbReference type="Proteomes" id="UP000007800"/>
    </source>
</evidence>
<keyword evidence="4 10" id="KW-0378">Hydrolase</keyword>
<dbReference type="InterPro" id="IPR012340">
    <property type="entry name" value="NA-bd_OB-fold"/>
</dbReference>
<dbReference type="InterPro" id="IPR027925">
    <property type="entry name" value="MCM_N"/>
</dbReference>
<keyword evidence="2 10" id="KW-0235">DNA replication</keyword>
<dbReference type="FunFam" id="3.40.50.300:FF:002469">
    <property type="entry name" value="Cell division control protein 21"/>
    <property type="match status" value="1"/>
</dbReference>
<dbReference type="GeneID" id="9044014"/>
<evidence type="ECO:0000256" key="5">
    <source>
        <dbReference type="ARBA" id="ARBA00022806"/>
    </source>
</evidence>
<dbReference type="GO" id="GO:0006270">
    <property type="term" value="P:DNA replication initiation"/>
    <property type="evidence" value="ECO:0007669"/>
    <property type="project" value="UniProtKB-UniRule"/>
</dbReference>
<dbReference type="InterPro" id="IPR018525">
    <property type="entry name" value="MCM_CS"/>
</dbReference>
<dbReference type="InterPro" id="IPR027417">
    <property type="entry name" value="P-loop_NTPase"/>
</dbReference>
<gene>
    <name evidence="12" type="ORF">Pmar_PMAR002893</name>
</gene>
<dbReference type="AlphaFoldDB" id="C5LQT9"/>
<comment type="subcellular location">
    <subcellularLocation>
        <location evidence="1 10">Nucleus</location>
    </subcellularLocation>
</comment>
<dbReference type="FunCoup" id="C5LQT9">
    <property type="interactions" value="815"/>
</dbReference>
<dbReference type="PRINTS" id="PR01657">
    <property type="entry name" value="MCMFAMILY"/>
</dbReference>
<proteinExistence type="inferred from homology"/>
<evidence type="ECO:0000259" key="11">
    <source>
        <dbReference type="PROSITE" id="PS50051"/>
    </source>
</evidence>
<dbReference type="GO" id="GO:0017116">
    <property type="term" value="F:single-stranded DNA helicase activity"/>
    <property type="evidence" value="ECO:0007669"/>
    <property type="project" value="TreeGrafter"/>
</dbReference>
<dbReference type="Pfam" id="PF17207">
    <property type="entry name" value="MCM_OB"/>
    <property type="match status" value="1"/>
</dbReference>
<dbReference type="Pfam" id="PF17855">
    <property type="entry name" value="MCM_lid"/>
    <property type="match status" value="1"/>
</dbReference>
<evidence type="ECO:0000256" key="7">
    <source>
        <dbReference type="ARBA" id="ARBA00023125"/>
    </source>
</evidence>
<dbReference type="PANTHER" id="PTHR11630">
    <property type="entry name" value="DNA REPLICATION LICENSING FACTOR MCM FAMILY MEMBER"/>
    <property type="match status" value="1"/>
</dbReference>
<evidence type="ECO:0000256" key="10">
    <source>
        <dbReference type="RuleBase" id="RU368063"/>
    </source>
</evidence>
<evidence type="ECO:0000256" key="1">
    <source>
        <dbReference type="ARBA" id="ARBA00004123"/>
    </source>
</evidence>
<dbReference type="SUPFAM" id="SSF50249">
    <property type="entry name" value="Nucleic acid-binding proteins"/>
    <property type="match status" value="1"/>
</dbReference>
<name>C5LQT9_PERM5</name>
<dbReference type="GO" id="GO:0000727">
    <property type="term" value="P:double-strand break repair via break-induced replication"/>
    <property type="evidence" value="ECO:0007669"/>
    <property type="project" value="TreeGrafter"/>
</dbReference>
<dbReference type="SUPFAM" id="SSF52540">
    <property type="entry name" value="P-loop containing nucleoside triphosphate hydrolases"/>
    <property type="match status" value="1"/>
</dbReference>
<dbReference type="Gene3D" id="3.40.50.300">
    <property type="entry name" value="P-loop containing nucleotide triphosphate hydrolases"/>
    <property type="match status" value="1"/>
</dbReference>
<keyword evidence="7 9" id="KW-0238">DNA-binding</keyword>
<evidence type="ECO:0000256" key="8">
    <source>
        <dbReference type="ARBA" id="ARBA00023242"/>
    </source>
</evidence>
<keyword evidence="13" id="KW-1185">Reference proteome</keyword>
<keyword evidence="8 10" id="KW-0539">Nucleus</keyword>
<organism evidence="13">
    <name type="scientific">Perkinsus marinus (strain ATCC 50983 / TXsc)</name>
    <dbReference type="NCBI Taxonomy" id="423536"/>
    <lineage>
        <taxon>Eukaryota</taxon>
        <taxon>Sar</taxon>
        <taxon>Alveolata</taxon>
        <taxon>Perkinsozoa</taxon>
        <taxon>Perkinsea</taxon>
        <taxon>Perkinsida</taxon>
        <taxon>Perkinsidae</taxon>
        <taxon>Perkinsus</taxon>
    </lineage>
</organism>
<dbReference type="Gene3D" id="3.30.1640.10">
    <property type="entry name" value="mini-chromosome maintenance (MCM) complex, chain A, domain 1"/>
    <property type="match status" value="1"/>
</dbReference>
<dbReference type="InterPro" id="IPR033762">
    <property type="entry name" value="MCM_OB"/>
</dbReference>
<keyword evidence="5 10" id="KW-0347">Helicase</keyword>
<reference evidence="12 13" key="1">
    <citation type="submission" date="2008-07" db="EMBL/GenBank/DDBJ databases">
        <authorList>
            <person name="El-Sayed N."/>
            <person name="Caler E."/>
            <person name="Inman J."/>
            <person name="Amedeo P."/>
            <person name="Hass B."/>
            <person name="Wortman J."/>
        </authorList>
    </citation>
    <scope>NUCLEOTIDE SEQUENCE [LARGE SCALE GENOMIC DNA]</scope>
    <source>
        <strain evidence="13">ATCC 50983 / TXsc</strain>
    </source>
</reference>
<dbReference type="EMBL" id="GG684654">
    <property type="protein sequence ID" value="EER00824.1"/>
    <property type="molecule type" value="Genomic_DNA"/>
</dbReference>
<dbReference type="PANTHER" id="PTHR11630:SF42">
    <property type="entry name" value="DNA REPLICATION LICENSING FACTOR MCM5"/>
    <property type="match status" value="1"/>
</dbReference>
<comment type="catalytic activity">
    <reaction evidence="10">
        <text>ATP + H2O = ADP + phosphate + H(+)</text>
        <dbReference type="Rhea" id="RHEA:13065"/>
        <dbReference type="ChEBI" id="CHEBI:15377"/>
        <dbReference type="ChEBI" id="CHEBI:15378"/>
        <dbReference type="ChEBI" id="CHEBI:30616"/>
        <dbReference type="ChEBI" id="CHEBI:43474"/>
        <dbReference type="ChEBI" id="CHEBI:456216"/>
        <dbReference type="EC" id="3.6.4.12"/>
    </reaction>
</comment>
<dbReference type="PROSITE" id="PS00847">
    <property type="entry name" value="MCM_1"/>
    <property type="match status" value="1"/>
</dbReference>
<dbReference type="InParanoid" id="C5LQT9"/>
<keyword evidence="10" id="KW-0131">Cell cycle</keyword>
<sequence length="779" mass="86208">MAGAGAGMDGAFYYGGGGGFDDEPALDQNLLPANEGQARAGFKKFVKEFRQGQKFVYRDQLIDNWSRGVYSMTLSVHHLDQFAPALGHALRTQPQRFMSSYEQAMQDVFIELSGLPEPVDGGQVQVDDQGFRRGMPTFQLKLASWENPKLIRELQSEHVERLVVIPGIIVQASIKVHKAFKLRIRCKKCGHSRTLDLKATSRSKTAIPRRCARELSAGPDGEKCGLDPYIIVSEQCQYQDTQTLKIQELPEDVPTGEMPRSIPVHCTRYLTDTVTAGSRVSVVGVFSTEDRNGDKKKDNDGSVKVCYVQALGFMPHGDVTGRGGASGNTLRLSPADEERFTELAKDPEIKEKIFASVAPAIRGSVKDCISDLKIAIACLLFGGAQKTLQDGTRLRGDINVLMLGDPGTAKSQFLKFTEQVAPIAVYTSGKGSSAAGLTAAIIRDADGRFALEGGAMVLADGGVVCIDEFDKMRPDDRVAIHEAMEQQTISIAKAGITTILNTRCSVLAAANPLFGQWMDVADAAEQMDFATTILSRFDLIFLVKDVKDEERDLAIAKHVFEEEEEVTDAPIKVQDLKKYIAFARHRCSPKLTPEAANVLQNHYIQVRQGVSKERREGHSTIPITVRQLEAITRISEAFAKMSLSEWVQVSHVEDAVRLFTLATLDAANRNQMGGGALTDEDRQKVYQVEDAIKRRLQIRGRRPKTALHRELEKDFEPKHVQQAISEFGWGAAWQSVSFQKPCYSVKFWKNKDTPMYDVLETMHGVSSKFMSICSESFCV</sequence>
<dbReference type="GO" id="GO:0003697">
    <property type="term" value="F:single-stranded DNA binding"/>
    <property type="evidence" value="ECO:0007669"/>
    <property type="project" value="TreeGrafter"/>
</dbReference>
<dbReference type="Pfam" id="PF14551">
    <property type="entry name" value="MCM_N"/>
    <property type="match status" value="1"/>
</dbReference>
<dbReference type="GO" id="GO:0043138">
    <property type="term" value="F:3'-5' DNA helicase activity"/>
    <property type="evidence" value="ECO:0007669"/>
    <property type="project" value="TreeGrafter"/>
</dbReference>
<keyword evidence="6 9" id="KW-0067">ATP-binding</keyword>
<evidence type="ECO:0000256" key="3">
    <source>
        <dbReference type="ARBA" id="ARBA00022741"/>
    </source>
</evidence>
<dbReference type="Gene3D" id="2.20.28.10">
    <property type="match status" value="1"/>
</dbReference>
<dbReference type="GO" id="GO:0005634">
    <property type="term" value="C:nucleus"/>
    <property type="evidence" value="ECO:0007669"/>
    <property type="project" value="UniProtKB-SubCell"/>
</dbReference>
<dbReference type="Proteomes" id="UP000007800">
    <property type="component" value="Unassembled WGS sequence"/>
</dbReference>
<protein>
    <recommendedName>
        <fullName evidence="10">DNA replication licensing factor MCM5</fullName>
        <ecNumber evidence="10">3.6.4.12</ecNumber>
    </recommendedName>
</protein>